<evidence type="ECO:0000313" key="1">
    <source>
        <dbReference type="EMBL" id="RRT62042.1"/>
    </source>
</evidence>
<sequence>MIQLALGKVESSLAEEQRVVLERARQPLPSTKRCPTLILALERLGRVNYEYRYRITLAHFWARYPKPKIEEDPYATLPEDDNVPMEVEVLFDDSDPPIT</sequence>
<evidence type="ECO:0000313" key="2">
    <source>
        <dbReference type="Proteomes" id="UP000287651"/>
    </source>
</evidence>
<protein>
    <submittedName>
        <fullName evidence="1">Uncharacterized protein</fullName>
    </submittedName>
</protein>
<comment type="caution">
    <text evidence="1">The sequence shown here is derived from an EMBL/GenBank/DDBJ whole genome shotgun (WGS) entry which is preliminary data.</text>
</comment>
<dbReference type="EMBL" id="AMZH03007145">
    <property type="protein sequence ID" value="RRT62042.1"/>
    <property type="molecule type" value="Genomic_DNA"/>
</dbReference>
<accession>A0A426ZDM7</accession>
<organism evidence="1 2">
    <name type="scientific">Ensete ventricosum</name>
    <name type="common">Abyssinian banana</name>
    <name type="synonym">Musa ensete</name>
    <dbReference type="NCBI Taxonomy" id="4639"/>
    <lineage>
        <taxon>Eukaryota</taxon>
        <taxon>Viridiplantae</taxon>
        <taxon>Streptophyta</taxon>
        <taxon>Embryophyta</taxon>
        <taxon>Tracheophyta</taxon>
        <taxon>Spermatophyta</taxon>
        <taxon>Magnoliopsida</taxon>
        <taxon>Liliopsida</taxon>
        <taxon>Zingiberales</taxon>
        <taxon>Musaceae</taxon>
        <taxon>Ensete</taxon>
    </lineage>
</organism>
<name>A0A426ZDM7_ENSVE</name>
<dbReference type="Proteomes" id="UP000287651">
    <property type="component" value="Unassembled WGS sequence"/>
</dbReference>
<dbReference type="AlphaFoldDB" id="A0A426ZDM7"/>
<proteinExistence type="predicted"/>
<reference evidence="1 2" key="1">
    <citation type="journal article" date="2014" name="Agronomy (Basel)">
        <title>A Draft Genome Sequence for Ensete ventricosum, the Drought-Tolerant Tree Against Hunger.</title>
        <authorList>
            <person name="Harrison J."/>
            <person name="Moore K.A."/>
            <person name="Paszkiewicz K."/>
            <person name="Jones T."/>
            <person name="Grant M."/>
            <person name="Ambacheew D."/>
            <person name="Muzemil S."/>
            <person name="Studholme D.J."/>
        </authorList>
    </citation>
    <scope>NUCLEOTIDE SEQUENCE [LARGE SCALE GENOMIC DNA]</scope>
</reference>
<gene>
    <name evidence="1" type="ORF">B296_00043707</name>
</gene>